<evidence type="ECO:0000256" key="3">
    <source>
        <dbReference type="ARBA" id="ARBA00022475"/>
    </source>
</evidence>
<comment type="caution">
    <text evidence="8">The sequence shown here is derived from an EMBL/GenBank/DDBJ whole genome shotgun (WGS) entry which is preliminary data.</text>
</comment>
<evidence type="ECO:0000256" key="5">
    <source>
        <dbReference type="ARBA" id="ARBA00022989"/>
    </source>
</evidence>
<feature type="transmembrane region" description="Helical" evidence="7">
    <location>
        <begin position="350"/>
        <end position="373"/>
    </location>
</feature>
<dbReference type="InterPro" id="IPR050833">
    <property type="entry name" value="Poly_Biosynth_Transport"/>
</dbReference>
<keyword evidence="6 7" id="KW-0472">Membrane</keyword>
<accession>A0A4R5YSF7</accession>
<gene>
    <name evidence="8" type="ORF">E2R54_07660</name>
</gene>
<keyword evidence="3" id="KW-1003">Cell membrane</keyword>
<dbReference type="RefSeq" id="WP_133399273.1">
    <property type="nucleotide sequence ID" value="NZ_SMZX01000001.1"/>
</dbReference>
<feature type="transmembrane region" description="Helical" evidence="7">
    <location>
        <begin position="280"/>
        <end position="303"/>
    </location>
</feature>
<dbReference type="PANTHER" id="PTHR30250:SF10">
    <property type="entry name" value="LIPOPOLYSACCHARIDE BIOSYNTHESIS PROTEIN WZXC"/>
    <property type="match status" value="1"/>
</dbReference>
<evidence type="ECO:0000256" key="4">
    <source>
        <dbReference type="ARBA" id="ARBA00022692"/>
    </source>
</evidence>
<keyword evidence="4 7" id="KW-0812">Transmembrane</keyword>
<name>A0A4R5YSF7_9MICO</name>
<evidence type="ECO:0000256" key="6">
    <source>
        <dbReference type="ARBA" id="ARBA00023136"/>
    </source>
</evidence>
<evidence type="ECO:0000313" key="8">
    <source>
        <dbReference type="EMBL" id="TDL46287.1"/>
    </source>
</evidence>
<dbReference type="GO" id="GO:0005886">
    <property type="term" value="C:plasma membrane"/>
    <property type="evidence" value="ECO:0007669"/>
    <property type="project" value="UniProtKB-SubCell"/>
</dbReference>
<evidence type="ECO:0000256" key="2">
    <source>
        <dbReference type="ARBA" id="ARBA00007430"/>
    </source>
</evidence>
<feature type="transmembrane region" description="Helical" evidence="7">
    <location>
        <begin position="91"/>
        <end position="108"/>
    </location>
</feature>
<evidence type="ECO:0000256" key="1">
    <source>
        <dbReference type="ARBA" id="ARBA00004651"/>
    </source>
</evidence>
<protein>
    <submittedName>
        <fullName evidence="8">Lipopolysaccharide biosynthesis protein</fullName>
    </submittedName>
</protein>
<feature type="transmembrane region" description="Helical" evidence="7">
    <location>
        <begin position="45"/>
        <end position="62"/>
    </location>
</feature>
<dbReference type="AlphaFoldDB" id="A0A4R5YSF7"/>
<evidence type="ECO:0000313" key="9">
    <source>
        <dbReference type="Proteomes" id="UP000295633"/>
    </source>
</evidence>
<dbReference type="EMBL" id="SMZX01000001">
    <property type="protein sequence ID" value="TDL46287.1"/>
    <property type="molecule type" value="Genomic_DNA"/>
</dbReference>
<comment type="similarity">
    <text evidence="2">Belongs to the polysaccharide synthase family.</text>
</comment>
<dbReference type="PANTHER" id="PTHR30250">
    <property type="entry name" value="PST FAMILY PREDICTED COLANIC ACID TRANSPORTER"/>
    <property type="match status" value="1"/>
</dbReference>
<reference evidence="8 9" key="1">
    <citation type="submission" date="2019-03" db="EMBL/GenBank/DDBJ databases">
        <title>Genome Sequencing and Assembly of Various Microbes Isolated from Partially Reclaimed Soil and Acid Mine Drainage (AMD) Site.</title>
        <authorList>
            <person name="Steinbock B."/>
            <person name="Bechtold R."/>
            <person name="Sevigny J.L."/>
            <person name="Thomas D."/>
            <person name="Cuthill L.R."/>
            <person name="Aveiro Johannsen E.J."/>
            <person name="Thomas K."/>
            <person name="Ghosh A."/>
        </authorList>
    </citation>
    <scope>NUCLEOTIDE SEQUENCE [LARGE SCALE GENOMIC DNA]</scope>
    <source>
        <strain evidence="8 9">F-B2</strain>
    </source>
</reference>
<dbReference type="Pfam" id="PF01943">
    <property type="entry name" value="Polysacc_synt"/>
    <property type="match status" value="1"/>
</dbReference>
<dbReference type="InterPro" id="IPR002797">
    <property type="entry name" value="Polysacc_synth"/>
</dbReference>
<organism evidence="8 9">
    <name type="scientific">Microbacterium oleivorans</name>
    <dbReference type="NCBI Taxonomy" id="273677"/>
    <lineage>
        <taxon>Bacteria</taxon>
        <taxon>Bacillati</taxon>
        <taxon>Actinomycetota</taxon>
        <taxon>Actinomycetes</taxon>
        <taxon>Micrococcales</taxon>
        <taxon>Microbacteriaceae</taxon>
        <taxon>Microbacterium</taxon>
    </lineage>
</organism>
<comment type="subcellular location">
    <subcellularLocation>
        <location evidence="1">Cell membrane</location>
        <topology evidence="1">Multi-pass membrane protein</topology>
    </subcellularLocation>
</comment>
<sequence length="409" mass="42749">MASSRRIAGQFAWASSSRIGAALLQAVLLALAVRAVPPAEFGLLAAMLGITTLLQTIFDMGVQTYTTRERAARGDVGAIATALRFNGRTSLLLAAVAAAVIAGASWMIDPAFAFMLPLAVWVAAERTADVRLTIAFADGDVRGNAINLLSRRAFAIAIFLLLVALHVEALLSYAIAVAAAAVGSSLFARAYVRGRVTAPPDITYRELLRASWPYWLNSVATQARNLDSAITATFAGAVQAGYFSVASRLTSPLRILPTTLSSVLLPNAAKSSGSRRETLLLLRLAGLVWTLTTAIYLLIIVIAPWGVPLVLGADYTGSVLAVQIVVAGLPFAALISLLSSVLQGRGRKHFVATVATVSVVVCLVMVALGAALWGAEGAALALTLSFVGQAIAICAGFVKYVWNGAEEAK</sequence>
<evidence type="ECO:0000256" key="7">
    <source>
        <dbReference type="SAM" id="Phobius"/>
    </source>
</evidence>
<keyword evidence="5 7" id="KW-1133">Transmembrane helix</keyword>
<feature type="transmembrane region" description="Helical" evidence="7">
    <location>
        <begin position="379"/>
        <end position="402"/>
    </location>
</feature>
<proteinExistence type="inferred from homology"/>
<dbReference type="Proteomes" id="UP000295633">
    <property type="component" value="Unassembled WGS sequence"/>
</dbReference>
<feature type="transmembrane region" description="Helical" evidence="7">
    <location>
        <begin position="315"/>
        <end position="338"/>
    </location>
</feature>
<feature type="transmembrane region" description="Helical" evidence="7">
    <location>
        <begin position="173"/>
        <end position="192"/>
    </location>
</feature>